<gene>
    <name evidence="2" type="ORF">FYK55_00365</name>
</gene>
<accession>A0A5M6DLP2</accession>
<reference evidence="2 3" key="1">
    <citation type="submission" date="2019-08" db="EMBL/GenBank/DDBJ databases">
        <authorList>
            <person name="Dhanesh K."/>
            <person name="Kumar G."/>
            <person name="Sasikala C."/>
            <person name="Venkata Ramana C."/>
        </authorList>
    </citation>
    <scope>NUCLEOTIDE SEQUENCE [LARGE SCALE GENOMIC DNA]</scope>
    <source>
        <strain evidence="2 3">JC645</strain>
    </source>
</reference>
<keyword evidence="3" id="KW-1185">Reference proteome</keyword>
<comment type="caution">
    <text evidence="2">The sequence shown here is derived from an EMBL/GenBank/DDBJ whole genome shotgun (WGS) entry which is preliminary data.</text>
</comment>
<organism evidence="2 3">
    <name type="scientific">Roseiconus nitratireducens</name>
    <dbReference type="NCBI Taxonomy" id="2605748"/>
    <lineage>
        <taxon>Bacteria</taxon>
        <taxon>Pseudomonadati</taxon>
        <taxon>Planctomycetota</taxon>
        <taxon>Planctomycetia</taxon>
        <taxon>Pirellulales</taxon>
        <taxon>Pirellulaceae</taxon>
        <taxon>Roseiconus</taxon>
    </lineage>
</organism>
<dbReference type="AlphaFoldDB" id="A0A5M6DLP2"/>
<protein>
    <submittedName>
        <fullName evidence="2">Uncharacterized protein</fullName>
    </submittedName>
</protein>
<evidence type="ECO:0000313" key="2">
    <source>
        <dbReference type="EMBL" id="KAA5547326.1"/>
    </source>
</evidence>
<feature type="region of interest" description="Disordered" evidence="1">
    <location>
        <begin position="1"/>
        <end position="40"/>
    </location>
</feature>
<evidence type="ECO:0000256" key="1">
    <source>
        <dbReference type="SAM" id="MobiDB-lite"/>
    </source>
</evidence>
<sequence>MACSSECLPDRSPPRAPWRPSRPPDRSGCPRATTWDAPTNRRRALIEAGCGRRRIQPAASSSPAGV</sequence>
<dbReference type="Proteomes" id="UP000324479">
    <property type="component" value="Unassembled WGS sequence"/>
</dbReference>
<name>A0A5M6DLP2_9BACT</name>
<proteinExistence type="predicted"/>
<evidence type="ECO:0000313" key="3">
    <source>
        <dbReference type="Proteomes" id="UP000324479"/>
    </source>
</evidence>
<dbReference type="EMBL" id="VWOX01000001">
    <property type="protein sequence ID" value="KAA5547326.1"/>
    <property type="molecule type" value="Genomic_DNA"/>
</dbReference>